<dbReference type="InterPro" id="IPR036870">
    <property type="entry name" value="Ribosomal_bS18_sf"/>
</dbReference>
<evidence type="ECO:0000256" key="1">
    <source>
        <dbReference type="ARBA" id="ARBA00005589"/>
    </source>
</evidence>
<dbReference type="AlphaFoldDB" id="A0A2H0E0M2"/>
<dbReference type="InterPro" id="IPR001648">
    <property type="entry name" value="Ribosomal_bS18"/>
</dbReference>
<evidence type="ECO:0000256" key="4">
    <source>
        <dbReference type="RuleBase" id="RU003910"/>
    </source>
</evidence>
<evidence type="ECO:0000313" key="6">
    <source>
        <dbReference type="Proteomes" id="UP000229981"/>
    </source>
</evidence>
<gene>
    <name evidence="5" type="primary">rpsR</name>
    <name evidence="5" type="ORF">COW80_04465</name>
</gene>
<dbReference type="SUPFAM" id="SSF46911">
    <property type="entry name" value="Ribosomal protein S18"/>
    <property type="match status" value="1"/>
</dbReference>
<dbReference type="EMBL" id="PCTU01000112">
    <property type="protein sequence ID" value="PIP87688.1"/>
    <property type="molecule type" value="Genomic_DNA"/>
</dbReference>
<sequence length="65" mass="7804">MKLKCWFCENKQEPDYQKFDMLPKFISDRGKIMSREKSGVCSRHQRRLAKAIKYDRHLALLPFVS</sequence>
<dbReference type="GO" id="GO:0070181">
    <property type="term" value="F:small ribosomal subunit rRNA binding"/>
    <property type="evidence" value="ECO:0007669"/>
    <property type="project" value="TreeGrafter"/>
</dbReference>
<dbReference type="GO" id="GO:0006412">
    <property type="term" value="P:translation"/>
    <property type="evidence" value="ECO:0007669"/>
    <property type="project" value="InterPro"/>
</dbReference>
<dbReference type="GO" id="GO:0003735">
    <property type="term" value="F:structural constituent of ribosome"/>
    <property type="evidence" value="ECO:0007669"/>
    <property type="project" value="InterPro"/>
</dbReference>
<keyword evidence="3 4" id="KW-0687">Ribonucleoprotein</keyword>
<organism evidence="5 6">
    <name type="scientific">Candidatus Beckwithbacteria bacterium CG22_combo_CG10-13_8_21_14_all_01_47_9</name>
    <dbReference type="NCBI Taxonomy" id="1974496"/>
    <lineage>
        <taxon>Bacteria</taxon>
        <taxon>Candidatus Beckwithiibacteriota</taxon>
    </lineage>
</organism>
<dbReference type="GO" id="GO:0022627">
    <property type="term" value="C:cytosolic small ribosomal subunit"/>
    <property type="evidence" value="ECO:0007669"/>
    <property type="project" value="TreeGrafter"/>
</dbReference>
<comment type="caution">
    <text evidence="5">The sequence shown here is derived from an EMBL/GenBank/DDBJ whole genome shotgun (WGS) entry which is preliminary data.</text>
</comment>
<proteinExistence type="inferred from homology"/>
<accession>A0A2H0E0M2</accession>
<dbReference type="Pfam" id="PF01084">
    <property type="entry name" value="Ribosomal_S18"/>
    <property type="match status" value="1"/>
</dbReference>
<name>A0A2H0E0M2_9BACT</name>
<evidence type="ECO:0000256" key="2">
    <source>
        <dbReference type="ARBA" id="ARBA00022980"/>
    </source>
</evidence>
<dbReference type="PANTHER" id="PTHR13479">
    <property type="entry name" value="30S RIBOSOMAL PROTEIN S18"/>
    <property type="match status" value="1"/>
</dbReference>
<dbReference type="Proteomes" id="UP000229981">
    <property type="component" value="Unassembled WGS sequence"/>
</dbReference>
<reference evidence="5 6" key="1">
    <citation type="submission" date="2017-09" db="EMBL/GenBank/DDBJ databases">
        <title>Depth-based differentiation of microbial function through sediment-hosted aquifers and enrichment of novel symbionts in the deep terrestrial subsurface.</title>
        <authorList>
            <person name="Probst A.J."/>
            <person name="Ladd B."/>
            <person name="Jarett J.K."/>
            <person name="Geller-Mcgrath D.E."/>
            <person name="Sieber C.M."/>
            <person name="Emerson J.B."/>
            <person name="Anantharaman K."/>
            <person name="Thomas B.C."/>
            <person name="Malmstrom R."/>
            <person name="Stieglmeier M."/>
            <person name="Klingl A."/>
            <person name="Woyke T."/>
            <person name="Ryan C.M."/>
            <person name="Banfield J.F."/>
        </authorList>
    </citation>
    <scope>NUCLEOTIDE SEQUENCE [LARGE SCALE GENOMIC DNA]</scope>
    <source>
        <strain evidence="5">CG22_combo_CG10-13_8_21_14_all_01_47_9</strain>
    </source>
</reference>
<protein>
    <submittedName>
        <fullName evidence="5">30S ribosomal protein S18</fullName>
    </submittedName>
</protein>
<dbReference type="NCBIfam" id="TIGR00165">
    <property type="entry name" value="S18"/>
    <property type="match status" value="1"/>
</dbReference>
<evidence type="ECO:0000313" key="5">
    <source>
        <dbReference type="EMBL" id="PIP87688.1"/>
    </source>
</evidence>
<keyword evidence="2 4" id="KW-0689">Ribosomal protein</keyword>
<dbReference type="PRINTS" id="PR00974">
    <property type="entry name" value="RIBOSOMALS18"/>
</dbReference>
<dbReference type="Gene3D" id="4.10.640.10">
    <property type="entry name" value="Ribosomal protein S18"/>
    <property type="match status" value="1"/>
</dbReference>
<comment type="similarity">
    <text evidence="1 4">Belongs to the bacterial ribosomal protein bS18 family.</text>
</comment>
<dbReference type="PANTHER" id="PTHR13479:SF40">
    <property type="entry name" value="SMALL RIBOSOMAL SUBUNIT PROTEIN BS18M"/>
    <property type="match status" value="1"/>
</dbReference>
<evidence type="ECO:0000256" key="3">
    <source>
        <dbReference type="ARBA" id="ARBA00023274"/>
    </source>
</evidence>